<dbReference type="AlphaFoldDB" id="A8RHX2"/>
<protein>
    <submittedName>
        <fullName evidence="2">Uncharacterized protein</fullName>
    </submittedName>
</protein>
<evidence type="ECO:0000313" key="2">
    <source>
        <dbReference type="EMBL" id="EDP19094.1"/>
    </source>
</evidence>
<proteinExistence type="predicted"/>
<dbReference type="EMBL" id="ABCC02000009">
    <property type="protein sequence ID" value="EDP19094.1"/>
    <property type="molecule type" value="Genomic_DNA"/>
</dbReference>
<reference evidence="2 3" key="1">
    <citation type="submission" date="2007-08" db="EMBL/GenBank/DDBJ databases">
        <authorList>
            <person name="Fulton L."/>
            <person name="Clifton S."/>
            <person name="Fulton B."/>
            <person name="Xu J."/>
            <person name="Minx P."/>
            <person name="Pepin K.H."/>
            <person name="Johnson M."/>
            <person name="Thiruvilangam P."/>
            <person name="Bhonagiri V."/>
            <person name="Nash W.E."/>
            <person name="Mardis E.R."/>
            <person name="Wilson R.K."/>
        </authorList>
    </citation>
    <scope>NUCLEOTIDE SEQUENCE [LARGE SCALE GENOMIC DNA]</scope>
    <source>
        <strain evidence="3">ATCC BAA-613 / DSM 15670 / CCUG 46953 / JCM 12243 / WAL 16351</strain>
    </source>
</reference>
<dbReference type="Proteomes" id="UP000005396">
    <property type="component" value="Unassembled WGS sequence"/>
</dbReference>
<sequence>MLNGNIQRPKGNMQRGFQGDSRFFQPLRAEEWPPGLPLPAGL</sequence>
<feature type="region of interest" description="Disordered" evidence="1">
    <location>
        <begin position="1"/>
        <end position="22"/>
    </location>
</feature>
<reference evidence="2 3" key="2">
    <citation type="submission" date="2007-09" db="EMBL/GenBank/DDBJ databases">
        <title>Draft genome sequence of Clostridium bolteae (ATCC BAA-613).</title>
        <authorList>
            <person name="Sudarsanam P."/>
            <person name="Ley R."/>
            <person name="Guruge J."/>
            <person name="Turnbaugh P.J."/>
            <person name="Mahowald M."/>
            <person name="Liep D."/>
            <person name="Gordon J."/>
        </authorList>
    </citation>
    <scope>NUCLEOTIDE SEQUENCE [LARGE SCALE GENOMIC DNA]</scope>
    <source>
        <strain evidence="3">ATCC BAA-613 / DSM 15670 / CCUG 46953 / JCM 12243 / WAL 16351</strain>
    </source>
</reference>
<dbReference type="PaxDb" id="411902-CLOBOL_00530"/>
<evidence type="ECO:0000256" key="1">
    <source>
        <dbReference type="SAM" id="MobiDB-lite"/>
    </source>
</evidence>
<name>A8RHX2_ENTBW</name>
<organism evidence="2 3">
    <name type="scientific">Enterocloster bolteae (strain ATCC BAA-613 / DSM 15670 / CCUG 46953 / JCM 12243 / WAL 16351)</name>
    <name type="common">Clostridium bolteae</name>
    <dbReference type="NCBI Taxonomy" id="411902"/>
    <lineage>
        <taxon>Bacteria</taxon>
        <taxon>Bacillati</taxon>
        <taxon>Bacillota</taxon>
        <taxon>Clostridia</taxon>
        <taxon>Lachnospirales</taxon>
        <taxon>Lachnospiraceae</taxon>
        <taxon>Enterocloster</taxon>
    </lineage>
</organism>
<accession>A8RHX2</accession>
<dbReference type="HOGENOM" id="CLU_3249421_0_0_9"/>
<gene>
    <name evidence="2" type="ORF">CLOBOL_00530</name>
</gene>
<comment type="caution">
    <text evidence="2">The sequence shown here is derived from an EMBL/GenBank/DDBJ whole genome shotgun (WGS) entry which is preliminary data.</text>
</comment>
<evidence type="ECO:0000313" key="3">
    <source>
        <dbReference type="Proteomes" id="UP000005396"/>
    </source>
</evidence>